<dbReference type="AlphaFoldDB" id="A0A0G4EP82"/>
<proteinExistence type="predicted"/>
<evidence type="ECO:0000313" key="4">
    <source>
        <dbReference type="Proteomes" id="UP000041254"/>
    </source>
</evidence>
<feature type="compositionally biased region" description="Basic and acidic residues" evidence="1">
    <location>
        <begin position="559"/>
        <end position="573"/>
    </location>
</feature>
<protein>
    <submittedName>
        <fullName evidence="3">Uncharacterized protein</fullName>
    </submittedName>
</protein>
<feature type="compositionally biased region" description="Low complexity" evidence="1">
    <location>
        <begin position="596"/>
        <end position="617"/>
    </location>
</feature>
<feature type="region of interest" description="Disordered" evidence="1">
    <location>
        <begin position="559"/>
        <end position="806"/>
    </location>
</feature>
<dbReference type="InParanoid" id="A0A0G4EP82"/>
<name>A0A0G4EP82_VITBC</name>
<feature type="region of interest" description="Disordered" evidence="1">
    <location>
        <begin position="1"/>
        <end position="20"/>
    </location>
</feature>
<evidence type="ECO:0000256" key="1">
    <source>
        <dbReference type="SAM" id="MobiDB-lite"/>
    </source>
</evidence>
<dbReference type="VEuPathDB" id="CryptoDB:Vbra_20593"/>
<organism evidence="3 4">
    <name type="scientific">Vitrella brassicaformis (strain CCMP3155)</name>
    <dbReference type="NCBI Taxonomy" id="1169540"/>
    <lineage>
        <taxon>Eukaryota</taxon>
        <taxon>Sar</taxon>
        <taxon>Alveolata</taxon>
        <taxon>Colpodellida</taxon>
        <taxon>Vitrellaceae</taxon>
        <taxon>Vitrella</taxon>
    </lineage>
</organism>
<keyword evidence="2" id="KW-1133">Transmembrane helix</keyword>
<evidence type="ECO:0000256" key="2">
    <source>
        <dbReference type="SAM" id="Phobius"/>
    </source>
</evidence>
<accession>A0A0G4EP82</accession>
<feature type="compositionally biased region" description="Low complexity" evidence="1">
    <location>
        <begin position="700"/>
        <end position="714"/>
    </location>
</feature>
<feature type="region of interest" description="Disordered" evidence="1">
    <location>
        <begin position="249"/>
        <end position="278"/>
    </location>
</feature>
<dbReference type="Proteomes" id="UP000041254">
    <property type="component" value="Unassembled WGS sequence"/>
</dbReference>
<keyword evidence="2" id="KW-0472">Membrane</keyword>
<gene>
    <name evidence="3" type="ORF">Vbra_20593</name>
</gene>
<feature type="transmembrane region" description="Helical" evidence="2">
    <location>
        <begin position="113"/>
        <end position="134"/>
    </location>
</feature>
<evidence type="ECO:0000313" key="3">
    <source>
        <dbReference type="EMBL" id="CEL98618.1"/>
    </source>
</evidence>
<keyword evidence="2" id="KW-0812">Transmembrane</keyword>
<keyword evidence="4" id="KW-1185">Reference proteome</keyword>
<feature type="region of interest" description="Disordered" evidence="1">
    <location>
        <begin position="73"/>
        <end position="96"/>
    </location>
</feature>
<reference evidence="3 4" key="1">
    <citation type="submission" date="2014-11" db="EMBL/GenBank/DDBJ databases">
        <authorList>
            <person name="Zhu J."/>
            <person name="Qi W."/>
            <person name="Song R."/>
        </authorList>
    </citation>
    <scope>NUCLEOTIDE SEQUENCE [LARGE SCALE GENOMIC DNA]</scope>
</reference>
<feature type="compositionally biased region" description="Basic and acidic residues" evidence="1">
    <location>
        <begin position="764"/>
        <end position="791"/>
    </location>
</feature>
<feature type="compositionally biased region" description="Basic and acidic residues" evidence="1">
    <location>
        <begin position="73"/>
        <end position="82"/>
    </location>
</feature>
<feature type="compositionally biased region" description="Acidic residues" evidence="1">
    <location>
        <begin position="252"/>
        <end position="270"/>
    </location>
</feature>
<feature type="compositionally biased region" description="Basic residues" evidence="1">
    <location>
        <begin position="792"/>
        <end position="803"/>
    </location>
</feature>
<sequence>MQRRCTPRAPAAVGCSSLPAPLTPRIPHRPIATATESLSRVRCPPPWKISEMGCRQLTETAYMVAQRRAQEIQRSADGEREAATGTAGPGGGEGLAGSMTGDVEVWRTICKRAIALAAQFSGAEMVLLLHAFVMARVRPLGVLRRFASEIPLKLPHFNASTLAATLYVYGKFRYRMREARWTRDGEATSGGVRSDDQRESNTLFETASRHIRQHVEGGEEVGSEFGQLTPSIVATLLYSFGRVHYQYRKHEEEEEEEEEEEDKEEEDDDDNGGKQQRVRVRDGDRLIDLLVSHLTSHSASYPIDDLATAAYALSAVYYPATAGGAGGGGGDDDASIYAVISDAAVERMGQMREGDADGYGRVRAAVRCEALCDILAANAQMGVVHHDILRVFSKLYGDSSASAASVATPTDALSGLKAPDFVKLLHAFGTAKVPSHGILGRVLHALLPSLGELSCLNLTKVLEGCAGAALYNEIFLTEVSVAIRDRLVVFKLHEILRCISACAALQYKGDGILEGFCRQLEGQMNRVTPEQARQILTDLGAVRYYHPVITQLDGKVIDGKKAHQRKKEEEKAQAKMMTARGREGDGETQDEVVHFGSSGPWPASQPAAAAAAAAKGPPSHPYIDLHDDNDDSTVSDVQPATTELRAQPLTPDEEEEQRVAQLLKKFTPSRTSRTTRTTHESPPHWPPEEDDPWHQDDEPSASSSPSRPSADLPPSSTPDLSWLGDSGESDMMPPAALGRRSGRSVQLRANPEEEEPFTLQDTGFIKDKSGKVKEWWEDTKSPDEVQREQLRARRSKLKARQREKKLAETDMDMAYKDGVRARSLRNVGVDKGKAEWALTKSASWTRRQATRHRDKTDHNVRLTKAVRGVDF</sequence>
<dbReference type="EMBL" id="CDMY01000274">
    <property type="protein sequence ID" value="CEL98618.1"/>
    <property type="molecule type" value="Genomic_DNA"/>
</dbReference>